<evidence type="ECO:0000259" key="1">
    <source>
        <dbReference type="PROSITE" id="PS50093"/>
    </source>
</evidence>
<dbReference type="PROSITE" id="PS51257">
    <property type="entry name" value="PROKAR_LIPOPROTEIN"/>
    <property type="match status" value="1"/>
</dbReference>
<dbReference type="InterPro" id="IPR000601">
    <property type="entry name" value="PKD_dom"/>
</dbReference>
<feature type="domain" description="PKD" evidence="1">
    <location>
        <begin position="58"/>
        <end position="102"/>
    </location>
</feature>
<dbReference type="EMBL" id="JAFMYW010000001">
    <property type="protein sequence ID" value="MBO0947357.1"/>
    <property type="molecule type" value="Genomic_DNA"/>
</dbReference>
<dbReference type="SUPFAM" id="SSF49299">
    <property type="entry name" value="PKD domain"/>
    <property type="match status" value="2"/>
</dbReference>
<proteinExistence type="predicted"/>
<gene>
    <name evidence="2" type="ORF">J2I46_02100</name>
</gene>
<dbReference type="CDD" id="cd00146">
    <property type="entry name" value="PKD"/>
    <property type="match status" value="2"/>
</dbReference>
<dbReference type="SMART" id="SM00089">
    <property type="entry name" value="PKD"/>
    <property type="match status" value="2"/>
</dbReference>
<name>A0ABS3JEQ4_9BACT</name>
<evidence type="ECO:0000313" key="3">
    <source>
        <dbReference type="Proteomes" id="UP000664628"/>
    </source>
</evidence>
<sequence length="237" mass="25380">MSLLYKQSTLFIFLILVLGCSQKESKPAIIPIPSSAFSWINTANGGIQFTNLSKDADTYTWDFGDKSAISTDKNPRHTYESNGNYLVQLIVKNSADTHFTANSVTVNSYPIPVAAFDVAVGNDGSACFTDKSVNTLYYSWNFGNGVTSTLSSPSCVQYAENKTYAISLTVSGKGGAASIQKAVLITGVKTSPIVTPPSTGGCGSYNSKTLYKGPEGGCYYINSNGNKTYVDRSYCKC</sequence>
<keyword evidence="3" id="KW-1185">Reference proteome</keyword>
<comment type="caution">
    <text evidence="2">The sequence shown here is derived from an EMBL/GenBank/DDBJ whole genome shotgun (WGS) entry which is preliminary data.</text>
</comment>
<dbReference type="PROSITE" id="PS50093">
    <property type="entry name" value="PKD"/>
    <property type="match status" value="2"/>
</dbReference>
<dbReference type="Proteomes" id="UP000664628">
    <property type="component" value="Unassembled WGS sequence"/>
</dbReference>
<dbReference type="InterPro" id="IPR035986">
    <property type="entry name" value="PKD_dom_sf"/>
</dbReference>
<dbReference type="Gene3D" id="2.60.40.10">
    <property type="entry name" value="Immunoglobulins"/>
    <property type="match status" value="2"/>
</dbReference>
<reference evidence="2 3" key="1">
    <citation type="submission" date="2021-03" db="EMBL/GenBank/DDBJ databases">
        <title>Fibrella sp. HMF5405 genome sequencing and assembly.</title>
        <authorList>
            <person name="Kang H."/>
            <person name="Kim H."/>
            <person name="Bae S."/>
            <person name="Joh K."/>
        </authorList>
    </citation>
    <scope>NUCLEOTIDE SEQUENCE [LARGE SCALE GENOMIC DNA]</scope>
    <source>
        <strain evidence="2 3">HMF5405</strain>
    </source>
</reference>
<accession>A0ABS3JEQ4</accession>
<dbReference type="Pfam" id="PF00801">
    <property type="entry name" value="PKD"/>
    <property type="match status" value="1"/>
</dbReference>
<dbReference type="InterPro" id="IPR022409">
    <property type="entry name" value="PKD/Chitinase_dom"/>
</dbReference>
<protein>
    <submittedName>
        <fullName evidence="2">PKD domain-containing protein</fullName>
    </submittedName>
</protein>
<feature type="domain" description="PKD" evidence="1">
    <location>
        <begin position="138"/>
        <end position="186"/>
    </location>
</feature>
<dbReference type="InterPro" id="IPR013783">
    <property type="entry name" value="Ig-like_fold"/>
</dbReference>
<evidence type="ECO:0000313" key="2">
    <source>
        <dbReference type="EMBL" id="MBO0947357.1"/>
    </source>
</evidence>
<organism evidence="2 3">
    <name type="scientific">Fibrella forsythiae</name>
    <dbReference type="NCBI Taxonomy" id="2817061"/>
    <lineage>
        <taxon>Bacteria</taxon>
        <taxon>Pseudomonadati</taxon>
        <taxon>Bacteroidota</taxon>
        <taxon>Cytophagia</taxon>
        <taxon>Cytophagales</taxon>
        <taxon>Spirosomataceae</taxon>
        <taxon>Fibrella</taxon>
    </lineage>
</organism>
<dbReference type="RefSeq" id="WP_207327272.1">
    <property type="nucleotide sequence ID" value="NZ_JAFMYW010000001.1"/>
</dbReference>
<dbReference type="Pfam" id="PF18911">
    <property type="entry name" value="PKD_4"/>
    <property type="match status" value="1"/>
</dbReference>